<keyword evidence="2 5" id="KW-0812">Transmembrane</keyword>
<dbReference type="PANTHER" id="PTHR39157">
    <property type="entry name" value="INTEGRAL MEMBRANE PROTEIN-RELATED"/>
    <property type="match status" value="1"/>
</dbReference>
<accession>A0A1Q8QN75</accession>
<dbReference type="EMBL" id="MLBF01000039">
    <property type="protein sequence ID" value="OLN28796.1"/>
    <property type="molecule type" value="Genomic_DNA"/>
</dbReference>
<comment type="subcellular location">
    <subcellularLocation>
        <location evidence="1">Membrane</location>
        <topology evidence="1">Multi-pass membrane protein</topology>
    </subcellularLocation>
</comment>
<evidence type="ECO:0000256" key="3">
    <source>
        <dbReference type="ARBA" id="ARBA00022989"/>
    </source>
</evidence>
<dbReference type="PANTHER" id="PTHR39157:SF1">
    <property type="entry name" value="DOXX FAMILY PROTEIN"/>
    <property type="match status" value="1"/>
</dbReference>
<dbReference type="AlphaFoldDB" id="A0A1Q8QN75"/>
<dbReference type="RefSeq" id="WP_075366293.1">
    <property type="nucleotide sequence ID" value="NZ_MLBF01000039.1"/>
</dbReference>
<name>A0A1Q8QN75_9FIRM</name>
<evidence type="ECO:0000256" key="2">
    <source>
        <dbReference type="ARBA" id="ARBA00022692"/>
    </source>
</evidence>
<reference evidence="6 7" key="1">
    <citation type="submission" date="2016-09" db="EMBL/GenBank/DDBJ databases">
        <title>Complete genome of Desulfosporosinus sp. OL.</title>
        <authorList>
            <person name="Mardanov A."/>
            <person name="Beletsky A."/>
            <person name="Panova A."/>
            <person name="Karnachuk O."/>
            <person name="Ravin N."/>
        </authorList>
    </citation>
    <scope>NUCLEOTIDE SEQUENCE [LARGE SCALE GENOMIC DNA]</scope>
    <source>
        <strain evidence="6 7">OL</strain>
    </source>
</reference>
<feature type="transmembrane region" description="Helical" evidence="5">
    <location>
        <begin position="69"/>
        <end position="89"/>
    </location>
</feature>
<keyword evidence="7" id="KW-1185">Reference proteome</keyword>
<dbReference type="GO" id="GO:0016020">
    <property type="term" value="C:membrane"/>
    <property type="evidence" value="ECO:0007669"/>
    <property type="project" value="UniProtKB-SubCell"/>
</dbReference>
<proteinExistence type="predicted"/>
<evidence type="ECO:0000256" key="4">
    <source>
        <dbReference type="ARBA" id="ARBA00023136"/>
    </source>
</evidence>
<feature type="transmembrane region" description="Helical" evidence="5">
    <location>
        <begin position="95"/>
        <end position="119"/>
    </location>
</feature>
<evidence type="ECO:0000256" key="5">
    <source>
        <dbReference type="SAM" id="Phobius"/>
    </source>
</evidence>
<dbReference type="InterPro" id="IPR032808">
    <property type="entry name" value="DoxX"/>
</dbReference>
<protein>
    <recommendedName>
        <fullName evidence="8">Thiosulfate dehydrogenase [quinone] large subunit</fullName>
    </recommendedName>
</protein>
<dbReference type="STRING" id="1888891.DSOL_3873"/>
<dbReference type="Proteomes" id="UP000186102">
    <property type="component" value="Unassembled WGS sequence"/>
</dbReference>
<keyword evidence="4 5" id="KW-0472">Membrane</keyword>
<evidence type="ECO:0000256" key="1">
    <source>
        <dbReference type="ARBA" id="ARBA00004141"/>
    </source>
</evidence>
<comment type="caution">
    <text evidence="6">The sequence shown here is derived from an EMBL/GenBank/DDBJ whole genome shotgun (WGS) entry which is preliminary data.</text>
</comment>
<dbReference type="Pfam" id="PF07681">
    <property type="entry name" value="DoxX"/>
    <property type="match status" value="1"/>
</dbReference>
<evidence type="ECO:0008006" key="8">
    <source>
        <dbReference type="Google" id="ProtNLM"/>
    </source>
</evidence>
<dbReference type="OrthoDB" id="26941at2"/>
<keyword evidence="3 5" id="KW-1133">Transmembrane helix</keyword>
<evidence type="ECO:0000313" key="6">
    <source>
        <dbReference type="EMBL" id="OLN28796.1"/>
    </source>
</evidence>
<feature type="transmembrane region" description="Helical" evidence="5">
    <location>
        <begin position="131"/>
        <end position="151"/>
    </location>
</feature>
<evidence type="ECO:0000313" key="7">
    <source>
        <dbReference type="Proteomes" id="UP000186102"/>
    </source>
</evidence>
<sequence length="168" mass="18393">MAWRESKLMQVVWTILRVYVGWQWLSSGLGKTFGPGSAVWVGPKAGTAITGFLKGALAKTTGAHPDVQWWYGGFLSNIALPNATLFSYIVSWGEVLVGVGLIAGFLTTIALFGGILMNFNYLFAGTVSINAFLLLLEALLLWAGAAAYYWGVDRAFLPRWKKWRLAKG</sequence>
<gene>
    <name evidence="6" type="ORF">DSOL_3873</name>
</gene>
<organism evidence="6 7">
    <name type="scientific">Desulfosporosinus metallidurans</name>
    <dbReference type="NCBI Taxonomy" id="1888891"/>
    <lineage>
        <taxon>Bacteria</taxon>
        <taxon>Bacillati</taxon>
        <taxon>Bacillota</taxon>
        <taxon>Clostridia</taxon>
        <taxon>Eubacteriales</taxon>
        <taxon>Desulfitobacteriaceae</taxon>
        <taxon>Desulfosporosinus</taxon>
    </lineage>
</organism>